<name>A0A075QVG0_BRELA</name>
<feature type="domain" description="RNA polymerase sigma-70 region 2" evidence="6">
    <location>
        <begin position="38"/>
        <end position="106"/>
    </location>
</feature>
<dbReference type="InterPro" id="IPR013324">
    <property type="entry name" value="RNA_pol_sigma_r3/r4-like"/>
</dbReference>
<dbReference type="InterPro" id="IPR007624">
    <property type="entry name" value="RNA_pol_sigma70_r3"/>
</dbReference>
<feature type="domain" description="RNA polymerase sigma-70 region 4" evidence="7">
    <location>
        <begin position="203"/>
        <end position="251"/>
    </location>
</feature>
<keyword evidence="4" id="KW-0804">Transcription</keyword>
<dbReference type="InterPro" id="IPR007630">
    <property type="entry name" value="RNA_pol_sigma70_r4"/>
</dbReference>
<dbReference type="InterPro" id="IPR014284">
    <property type="entry name" value="RNA_pol_sigma-70_dom"/>
</dbReference>
<dbReference type="Proteomes" id="UP000005850">
    <property type="component" value="Chromosome"/>
</dbReference>
<organism evidence="8 9">
    <name type="scientific">Brevibacillus laterosporus LMG 15441</name>
    <dbReference type="NCBI Taxonomy" id="1042163"/>
    <lineage>
        <taxon>Bacteria</taxon>
        <taxon>Bacillati</taxon>
        <taxon>Bacillota</taxon>
        <taxon>Bacilli</taxon>
        <taxon>Bacillales</taxon>
        <taxon>Paenibacillaceae</taxon>
        <taxon>Brevibacillus</taxon>
    </lineage>
</organism>
<dbReference type="PANTHER" id="PTHR30385:SF4">
    <property type="entry name" value="RNA POLYMERASE SIGMA-E FACTOR"/>
    <property type="match status" value="1"/>
</dbReference>
<keyword evidence="9" id="KW-1185">Reference proteome</keyword>
<keyword evidence="1" id="KW-0805">Transcription regulation</keyword>
<dbReference type="RefSeq" id="WP_003333947.1">
    <property type="nucleotide sequence ID" value="NZ_CP007806.1"/>
</dbReference>
<dbReference type="InterPro" id="IPR013325">
    <property type="entry name" value="RNA_pol_sigma_r2"/>
</dbReference>
<evidence type="ECO:0000313" key="9">
    <source>
        <dbReference type="Proteomes" id="UP000005850"/>
    </source>
</evidence>
<dbReference type="Pfam" id="PF04545">
    <property type="entry name" value="Sigma70_r4"/>
    <property type="match status" value="1"/>
</dbReference>
<evidence type="ECO:0000256" key="3">
    <source>
        <dbReference type="ARBA" id="ARBA00023125"/>
    </source>
</evidence>
<dbReference type="AlphaFoldDB" id="A0A075QVG0"/>
<dbReference type="KEGG" id="blr:BRLA_c000370"/>
<dbReference type="Pfam" id="PF04542">
    <property type="entry name" value="Sigma70_r2"/>
    <property type="match status" value="1"/>
</dbReference>
<evidence type="ECO:0000256" key="1">
    <source>
        <dbReference type="ARBA" id="ARBA00023015"/>
    </source>
</evidence>
<dbReference type="GO" id="GO:0016987">
    <property type="term" value="F:sigma factor activity"/>
    <property type="evidence" value="ECO:0007669"/>
    <property type="project" value="UniProtKB-KW"/>
</dbReference>
<dbReference type="CDD" id="cd06171">
    <property type="entry name" value="Sigma70_r4"/>
    <property type="match status" value="1"/>
</dbReference>
<evidence type="ECO:0000259" key="6">
    <source>
        <dbReference type="Pfam" id="PF04542"/>
    </source>
</evidence>
<dbReference type="GO" id="GO:0006352">
    <property type="term" value="P:DNA-templated transcription initiation"/>
    <property type="evidence" value="ECO:0007669"/>
    <property type="project" value="InterPro"/>
</dbReference>
<accession>A0A075QVG0</accession>
<dbReference type="NCBIfam" id="TIGR02937">
    <property type="entry name" value="sigma70-ECF"/>
    <property type="match status" value="1"/>
</dbReference>
<reference evidence="8 9" key="1">
    <citation type="journal article" date="2011" name="J. Bacteriol.">
        <title>Genome sequence of Brevibacillus laterosporus LMG 15441, a pathogen of invertebrates.</title>
        <authorList>
            <person name="Djukic M."/>
            <person name="Poehlein A."/>
            <person name="Thurmer A."/>
            <person name="Daniel R."/>
        </authorList>
    </citation>
    <scope>NUCLEOTIDE SEQUENCE [LARGE SCALE GENOMIC DNA]</scope>
    <source>
        <strain evidence="8 9">LMG 15441</strain>
    </source>
</reference>
<gene>
    <name evidence="8" type="ORF">BRLA_c000370</name>
</gene>
<keyword evidence="2" id="KW-0731">Sigma factor</keyword>
<dbReference type="Gene3D" id="1.20.140.160">
    <property type="match status" value="1"/>
</dbReference>
<evidence type="ECO:0000256" key="4">
    <source>
        <dbReference type="ARBA" id="ARBA00023163"/>
    </source>
</evidence>
<dbReference type="STRING" id="1042163.BRLA_c000370"/>
<dbReference type="eggNOG" id="COG1191">
    <property type="taxonomic scope" value="Bacteria"/>
</dbReference>
<dbReference type="GO" id="GO:0003677">
    <property type="term" value="F:DNA binding"/>
    <property type="evidence" value="ECO:0007669"/>
    <property type="project" value="UniProtKB-KW"/>
</dbReference>
<evidence type="ECO:0000313" key="8">
    <source>
        <dbReference type="EMBL" id="AIG24452.1"/>
    </source>
</evidence>
<dbReference type="Pfam" id="PF04539">
    <property type="entry name" value="Sigma70_r3"/>
    <property type="match status" value="1"/>
</dbReference>
<evidence type="ECO:0000259" key="7">
    <source>
        <dbReference type="Pfam" id="PF04545"/>
    </source>
</evidence>
<dbReference type="Gene3D" id="1.10.1740.10">
    <property type="match status" value="1"/>
</dbReference>
<dbReference type="PANTHER" id="PTHR30385">
    <property type="entry name" value="SIGMA FACTOR F FLAGELLAR"/>
    <property type="match status" value="1"/>
</dbReference>
<dbReference type="InterPro" id="IPR007627">
    <property type="entry name" value="RNA_pol_sigma70_r2"/>
</dbReference>
<proteinExistence type="predicted"/>
<dbReference type="EMBL" id="CP007806">
    <property type="protein sequence ID" value="AIG24452.1"/>
    <property type="molecule type" value="Genomic_DNA"/>
</dbReference>
<evidence type="ECO:0000259" key="5">
    <source>
        <dbReference type="Pfam" id="PF04539"/>
    </source>
</evidence>
<feature type="domain" description="RNA polymerase sigma-70 region 3" evidence="5">
    <location>
        <begin position="116"/>
        <end position="188"/>
    </location>
</feature>
<dbReference type="SUPFAM" id="SSF88659">
    <property type="entry name" value="Sigma3 and sigma4 domains of RNA polymerase sigma factors"/>
    <property type="match status" value="2"/>
</dbReference>
<dbReference type="HOGENOM" id="CLU_014793_8_5_9"/>
<evidence type="ECO:0000256" key="2">
    <source>
        <dbReference type="ARBA" id="ARBA00023082"/>
    </source>
</evidence>
<keyword evidence="3" id="KW-0238">DNA-binding</keyword>
<sequence length="263" mass="29840">MQQNPMLASSPGIVESDLEKIRRYQDTGCQELATDLLMHYDSMIKMAAKKISRNCRDFYEDLYQIGQISLLRSLEQFDASLGFAFEPYAMKSLIGHMKNYLRDKSWYVQVPRRIKEKGARIQQVIDELTITLERSPDVGEIADKMEMSVEEAIEVLAGREYYQLTSLDAPLNTDEGGSTIGDLVSSPVDDFGALENQLDLREALEQLKEEEQKVIYSAYIDGLSQRTIANELGISQMSVCRIQKRAVKKLRDLLSTGHIASKK</sequence>
<protein>
    <submittedName>
        <fullName evidence="8">RNA polymerase sigma factor, sigma-70 family protein</fullName>
    </submittedName>
</protein>
<dbReference type="SUPFAM" id="SSF88946">
    <property type="entry name" value="Sigma2 domain of RNA polymerase sigma factors"/>
    <property type="match status" value="1"/>
</dbReference>